<evidence type="ECO:0008006" key="3">
    <source>
        <dbReference type="Google" id="ProtNLM"/>
    </source>
</evidence>
<protein>
    <recommendedName>
        <fullName evidence="3">Outer membrane protein beta-barrel domain-containing protein</fullName>
    </recommendedName>
</protein>
<gene>
    <name evidence="1" type="ORF">E6K81_14235</name>
</gene>
<name>A0A538U1I4_UNCEI</name>
<dbReference type="SUPFAM" id="SSF56925">
    <property type="entry name" value="OMPA-like"/>
    <property type="match status" value="1"/>
</dbReference>
<evidence type="ECO:0000313" key="2">
    <source>
        <dbReference type="Proteomes" id="UP000319771"/>
    </source>
</evidence>
<dbReference type="AlphaFoldDB" id="A0A538U1I4"/>
<evidence type="ECO:0000313" key="1">
    <source>
        <dbReference type="EMBL" id="TMQ69742.1"/>
    </source>
</evidence>
<sequence length="227" mass="25218">MAVLAVAPPCLAAVGMVPGRGAIGGQLGGSLFWAEGDYSKGAKPRMAFSGHFRYVLNDHVRWQASPGFTWAGYTGSLPIPVPDGNYPQDLTKKTNLTLLLPMTFELQWMMHTKKWHYHLGAGPGVYRLWIENHRIPLVDTASFVVHRGLYPGFTGEFGVEHFVRQLPSTSVEACVTTHYVFAKDEKKFPAGYNGNVGVTEIRIGANYYFDMGRLRRKSTELPPSTKK</sequence>
<organism evidence="1 2">
    <name type="scientific">Eiseniibacteriota bacterium</name>
    <dbReference type="NCBI Taxonomy" id="2212470"/>
    <lineage>
        <taxon>Bacteria</taxon>
        <taxon>Candidatus Eiseniibacteriota</taxon>
    </lineage>
</organism>
<dbReference type="EMBL" id="VBPB01000285">
    <property type="protein sequence ID" value="TMQ69742.1"/>
    <property type="molecule type" value="Genomic_DNA"/>
</dbReference>
<comment type="caution">
    <text evidence="1">The sequence shown here is derived from an EMBL/GenBank/DDBJ whole genome shotgun (WGS) entry which is preliminary data.</text>
</comment>
<reference evidence="1 2" key="1">
    <citation type="journal article" date="2019" name="Nat. Microbiol.">
        <title>Mediterranean grassland soil C-N compound turnover is dependent on rainfall and depth, and is mediated by genomically divergent microorganisms.</title>
        <authorList>
            <person name="Diamond S."/>
            <person name="Andeer P.F."/>
            <person name="Li Z."/>
            <person name="Crits-Christoph A."/>
            <person name="Burstein D."/>
            <person name="Anantharaman K."/>
            <person name="Lane K.R."/>
            <person name="Thomas B.C."/>
            <person name="Pan C."/>
            <person name="Northen T.R."/>
            <person name="Banfield J.F."/>
        </authorList>
    </citation>
    <scope>NUCLEOTIDE SEQUENCE [LARGE SCALE GENOMIC DNA]</scope>
    <source>
        <strain evidence="1">WS_11</strain>
    </source>
</reference>
<dbReference type="Proteomes" id="UP000319771">
    <property type="component" value="Unassembled WGS sequence"/>
</dbReference>
<accession>A0A538U1I4</accession>
<dbReference type="InterPro" id="IPR011250">
    <property type="entry name" value="OMP/PagP_B-barrel"/>
</dbReference>
<proteinExistence type="predicted"/>